<dbReference type="PROSITE" id="PS01090">
    <property type="entry name" value="TATD_2"/>
    <property type="match status" value="1"/>
</dbReference>
<dbReference type="AlphaFoldDB" id="A0A2S5KRT3"/>
<keyword evidence="7" id="KW-0460">Magnesium</keyword>
<proteinExistence type="inferred from homology"/>
<evidence type="ECO:0000256" key="6">
    <source>
        <dbReference type="ARBA" id="ARBA00022839"/>
    </source>
</evidence>
<dbReference type="InterPro" id="IPR018228">
    <property type="entry name" value="DNase_TatD-rel_CS"/>
</dbReference>
<keyword evidence="3" id="KW-0540">Nuclease</keyword>
<dbReference type="Pfam" id="PF01026">
    <property type="entry name" value="TatD_DNase"/>
    <property type="match status" value="1"/>
</dbReference>
<dbReference type="GO" id="GO:0046872">
    <property type="term" value="F:metal ion binding"/>
    <property type="evidence" value="ECO:0007669"/>
    <property type="project" value="UniProtKB-KW"/>
</dbReference>
<dbReference type="EMBL" id="PRLP01000034">
    <property type="protein sequence ID" value="PPC77375.1"/>
    <property type="molecule type" value="Genomic_DNA"/>
</dbReference>
<evidence type="ECO:0000256" key="4">
    <source>
        <dbReference type="ARBA" id="ARBA00022723"/>
    </source>
</evidence>
<keyword evidence="4 8" id="KW-0479">Metal-binding</keyword>
<dbReference type="PROSITE" id="PS01091">
    <property type="entry name" value="TATD_3"/>
    <property type="match status" value="1"/>
</dbReference>
<dbReference type="SUPFAM" id="SSF51556">
    <property type="entry name" value="Metallo-dependent hydrolases"/>
    <property type="match status" value="1"/>
</dbReference>
<dbReference type="PANTHER" id="PTHR46124">
    <property type="entry name" value="D-AMINOACYL-TRNA DEACYLASE"/>
    <property type="match status" value="1"/>
</dbReference>
<keyword evidence="2" id="KW-0963">Cytoplasm</keyword>
<dbReference type="OrthoDB" id="9810005at2"/>
<protein>
    <submittedName>
        <fullName evidence="9">Hydrolase TatD</fullName>
    </submittedName>
</protein>
<gene>
    <name evidence="9" type="ORF">C4K68_10945</name>
</gene>
<organism evidence="9 10">
    <name type="scientific">Proteobacteria bacterium 228</name>
    <dbReference type="NCBI Taxonomy" id="2083153"/>
    <lineage>
        <taxon>Bacteria</taxon>
        <taxon>Pseudomonadati</taxon>
        <taxon>Pseudomonadota</taxon>
    </lineage>
</organism>
<dbReference type="Proteomes" id="UP000238196">
    <property type="component" value="Unassembled WGS sequence"/>
</dbReference>
<feature type="binding site" evidence="8">
    <location>
        <position position="96"/>
    </location>
    <ligand>
        <name>a divalent metal cation</name>
        <dbReference type="ChEBI" id="CHEBI:60240"/>
        <label>1</label>
    </ligand>
</feature>
<evidence type="ECO:0000256" key="3">
    <source>
        <dbReference type="ARBA" id="ARBA00022722"/>
    </source>
</evidence>
<dbReference type="InterPro" id="IPR001130">
    <property type="entry name" value="TatD-like"/>
</dbReference>
<reference evidence="9 10" key="1">
    <citation type="submission" date="2018-02" db="EMBL/GenBank/DDBJ databases">
        <title>novel marine gammaproteobacteria from coastal saline agro ecosystem.</title>
        <authorList>
            <person name="Krishnan R."/>
            <person name="Ramesh Kumar N."/>
        </authorList>
    </citation>
    <scope>NUCLEOTIDE SEQUENCE [LARGE SCALE GENOMIC DNA]</scope>
    <source>
        <strain evidence="9 10">228</strain>
    </source>
</reference>
<dbReference type="InterPro" id="IPR032466">
    <property type="entry name" value="Metal_Hydrolase"/>
</dbReference>
<evidence type="ECO:0000256" key="5">
    <source>
        <dbReference type="ARBA" id="ARBA00022801"/>
    </source>
</evidence>
<evidence type="ECO:0000256" key="1">
    <source>
        <dbReference type="ARBA" id="ARBA00009275"/>
    </source>
</evidence>
<evidence type="ECO:0000256" key="7">
    <source>
        <dbReference type="ARBA" id="ARBA00022842"/>
    </source>
</evidence>
<sequence>MKLIDIGVNLTNAAFDRDQADVLARAAQAGVDTLIITGTSLASSQQALELCTGHDNTSLLYCTAGIHPHDAKDASASAIAELSSLAKSDRVVAVGETGLDFNRDFSPRPLQESAFHAQLEIAARVQKPVFLHERDAFERQLAILKEHRDDIPGGVQHCFTGTRQALYAYLDLGLAIGITGWVCDERRGQELQQLIKDIPLDQLLLETDAPYLVPRTLRPKPKSGRNEPAFLPEVLQQVARLRSEPIEEIAIHTTANAQRLFRLPVMQKD</sequence>
<feature type="binding site" evidence="8">
    <location>
        <position position="157"/>
    </location>
    <ligand>
        <name>a divalent metal cation</name>
        <dbReference type="ChEBI" id="CHEBI:60240"/>
        <label>2</label>
    </ligand>
</feature>
<dbReference type="GO" id="GO:0005829">
    <property type="term" value="C:cytosol"/>
    <property type="evidence" value="ECO:0007669"/>
    <property type="project" value="TreeGrafter"/>
</dbReference>
<evidence type="ECO:0000256" key="2">
    <source>
        <dbReference type="ARBA" id="ARBA00022490"/>
    </source>
</evidence>
<evidence type="ECO:0000313" key="9">
    <source>
        <dbReference type="EMBL" id="PPC77375.1"/>
    </source>
</evidence>
<keyword evidence="6" id="KW-0269">Exonuclease</keyword>
<dbReference type="FunFam" id="3.20.20.140:FF:000018">
    <property type="entry name" value="3'-5' ssDNA/RNA exonuclease TatD"/>
    <property type="match status" value="1"/>
</dbReference>
<dbReference type="CDD" id="cd01310">
    <property type="entry name" value="TatD_DNAse"/>
    <property type="match status" value="1"/>
</dbReference>
<dbReference type="PIRSF" id="PIRSF005902">
    <property type="entry name" value="DNase_TatD"/>
    <property type="match status" value="1"/>
</dbReference>
<dbReference type="Gene3D" id="3.20.20.140">
    <property type="entry name" value="Metal-dependent hydrolases"/>
    <property type="match status" value="1"/>
</dbReference>
<comment type="caution">
    <text evidence="9">The sequence shown here is derived from an EMBL/GenBank/DDBJ whole genome shotgun (WGS) entry which is preliminary data.</text>
</comment>
<dbReference type="GO" id="GO:0004527">
    <property type="term" value="F:exonuclease activity"/>
    <property type="evidence" value="ECO:0007669"/>
    <property type="project" value="UniProtKB-KW"/>
</dbReference>
<name>A0A2S5KRT3_9PROT</name>
<feature type="binding site" evidence="8">
    <location>
        <position position="132"/>
    </location>
    <ligand>
        <name>a divalent metal cation</name>
        <dbReference type="ChEBI" id="CHEBI:60240"/>
        <label>2</label>
    </ligand>
</feature>
<feature type="binding site" evidence="8">
    <location>
        <position position="208"/>
    </location>
    <ligand>
        <name>a divalent metal cation</name>
        <dbReference type="ChEBI" id="CHEBI:60240"/>
        <label>1</label>
    </ligand>
</feature>
<keyword evidence="5 9" id="KW-0378">Hydrolase</keyword>
<dbReference type="PANTHER" id="PTHR46124:SF2">
    <property type="entry name" value="D-AMINOACYL-TRNA DEACYLASE"/>
    <property type="match status" value="1"/>
</dbReference>
<evidence type="ECO:0000313" key="10">
    <source>
        <dbReference type="Proteomes" id="UP000238196"/>
    </source>
</evidence>
<evidence type="ECO:0000256" key="8">
    <source>
        <dbReference type="PIRSR" id="PIRSR005902-1"/>
    </source>
</evidence>
<comment type="similarity">
    <text evidence="1">Belongs to the metallo-dependent hydrolases superfamily. TatD-type hydrolase family.</text>
</comment>
<accession>A0A2S5KRT3</accession>